<dbReference type="PANTHER" id="PTHR33973:SF4">
    <property type="entry name" value="OS07G0153300 PROTEIN"/>
    <property type="match status" value="1"/>
</dbReference>
<name>A0ABQ0A3T0_9GAMM</name>
<keyword evidence="2" id="KW-1185">Reference proteome</keyword>
<organism evidence="1 2">
    <name type="scientific">Sessilibacter corallicola</name>
    <dbReference type="NCBI Taxonomy" id="2904075"/>
    <lineage>
        <taxon>Bacteria</taxon>
        <taxon>Pseudomonadati</taxon>
        <taxon>Pseudomonadota</taxon>
        <taxon>Gammaproteobacteria</taxon>
        <taxon>Cellvibrionales</taxon>
        <taxon>Cellvibrionaceae</taxon>
        <taxon>Sessilibacter</taxon>
    </lineage>
</organism>
<reference evidence="1 2" key="1">
    <citation type="submission" date="2024-04" db="EMBL/GenBank/DDBJ databases">
        <title>Draft genome sequence of Sessilibacter corallicola NBRC 116591.</title>
        <authorList>
            <person name="Miyakawa T."/>
            <person name="Kusuya Y."/>
            <person name="Miura T."/>
        </authorList>
    </citation>
    <scope>NUCLEOTIDE SEQUENCE [LARGE SCALE GENOMIC DNA]</scope>
    <source>
        <strain evidence="1 2">KU-00831-HH</strain>
    </source>
</reference>
<comment type="caution">
    <text evidence="1">The sequence shown here is derived from an EMBL/GenBank/DDBJ whole genome shotgun (WGS) entry which is preliminary data.</text>
</comment>
<dbReference type="EMBL" id="BAABWN010000001">
    <property type="protein sequence ID" value="GAA6166300.1"/>
    <property type="molecule type" value="Genomic_DNA"/>
</dbReference>
<dbReference type="RefSeq" id="WP_353301278.1">
    <property type="nucleotide sequence ID" value="NZ_BAABWN010000001.1"/>
</dbReference>
<evidence type="ECO:0000313" key="1">
    <source>
        <dbReference type="EMBL" id="GAA6166300.1"/>
    </source>
</evidence>
<dbReference type="Proteomes" id="UP001465153">
    <property type="component" value="Unassembled WGS sequence"/>
</dbReference>
<accession>A0ABQ0A3T0</accession>
<dbReference type="PANTHER" id="PTHR33973">
    <property type="entry name" value="OS07G0153300 PROTEIN"/>
    <property type="match status" value="1"/>
</dbReference>
<proteinExistence type="predicted"/>
<dbReference type="Pfam" id="PF07103">
    <property type="entry name" value="DUF1365"/>
    <property type="match status" value="1"/>
</dbReference>
<dbReference type="InterPro" id="IPR010775">
    <property type="entry name" value="DUF1365"/>
</dbReference>
<evidence type="ECO:0000313" key="2">
    <source>
        <dbReference type="Proteomes" id="UP001465153"/>
    </source>
</evidence>
<gene>
    <name evidence="1" type="ORF">NBRC116591_01100</name>
</gene>
<sequence length="262" mass="31085">MGNSVSNELPKNCSTSGVFKGWVNHRRLYPKAHEFSYSVFMFYLNIDEIEQMPFLNTSSRKWNLFKPWAWKREDYFDGGSQPLRETICQWVSNQGYTPTSGPITLLTNVRCFGYLINPISVYFMFDNHGENIKYIIAEVTNTPWGERKHYLIHCDDNNRVENYLFDKAMHVSPFHGMDLQYVWRSNVTEKQLDIHLLCNRDDERVFDATLSLQRQSFSKNRLKKLFVEHPCMTMKVVWGIYWQAFKLFLKKVPIFPHPKSLK</sequence>
<protein>
    <submittedName>
        <fullName evidence="1">DUF1365 domain-containing protein</fullName>
    </submittedName>
</protein>